<dbReference type="AlphaFoldDB" id="A0A1D8TU40"/>
<evidence type="ECO:0000256" key="1">
    <source>
        <dbReference type="SAM" id="Phobius"/>
    </source>
</evidence>
<evidence type="ECO:0000313" key="2">
    <source>
        <dbReference type="EMBL" id="AOX01151.1"/>
    </source>
</evidence>
<keyword evidence="1" id="KW-0472">Membrane</keyword>
<keyword evidence="1" id="KW-1133">Transmembrane helix</keyword>
<protein>
    <recommendedName>
        <fullName evidence="4">VWA containing CoxE family protein</fullName>
    </recommendedName>
</protein>
<reference evidence="3" key="1">
    <citation type="submission" date="2016-10" db="EMBL/GenBank/DDBJ databases">
        <title>Comparative genomics uncovers the prolific and rare metabolic potential of the cyanobacterial genus Moorea.</title>
        <authorList>
            <person name="Leao T."/>
            <person name="Castelao G."/>
            <person name="Korobeynikov A."/>
            <person name="Monroe E.A."/>
            <person name="Podell S."/>
            <person name="Glukhov E."/>
            <person name="Allen E."/>
            <person name="Gerwick W.H."/>
            <person name="Gerwick L."/>
        </authorList>
    </citation>
    <scope>NUCLEOTIDE SEQUENCE [LARGE SCALE GENOMIC DNA]</scope>
    <source>
        <strain evidence="3">PAL-8-15-08-1</strain>
    </source>
</reference>
<dbReference type="Proteomes" id="UP000177870">
    <property type="component" value="Chromosome"/>
</dbReference>
<gene>
    <name evidence="2" type="ORF">BJP34_18405</name>
</gene>
<name>A0A1D8TU40_9CYAN</name>
<dbReference type="PANTHER" id="PTHR39338">
    <property type="entry name" value="BLL5662 PROTEIN-RELATED"/>
    <property type="match status" value="1"/>
</dbReference>
<organism evidence="2 3">
    <name type="scientific">Moorena producens PAL-8-15-08-1</name>
    <dbReference type="NCBI Taxonomy" id="1458985"/>
    <lineage>
        <taxon>Bacteria</taxon>
        <taxon>Bacillati</taxon>
        <taxon>Cyanobacteriota</taxon>
        <taxon>Cyanophyceae</taxon>
        <taxon>Coleofasciculales</taxon>
        <taxon>Coleofasciculaceae</taxon>
        <taxon>Moorena</taxon>
    </lineage>
</organism>
<dbReference type="PANTHER" id="PTHR39338:SF7">
    <property type="entry name" value="BLL6692 PROTEIN"/>
    <property type="match status" value="1"/>
</dbReference>
<feature type="transmembrane region" description="Helical" evidence="1">
    <location>
        <begin position="176"/>
        <end position="197"/>
    </location>
</feature>
<dbReference type="EMBL" id="CP017599">
    <property type="protein sequence ID" value="AOX01151.1"/>
    <property type="molecule type" value="Genomic_DNA"/>
</dbReference>
<dbReference type="KEGG" id="mpro:BJP34_18405"/>
<sequence length="454" mass="51516">MRVNDLPLIELFEKLQDAGLPLGIGEYEALLRALQAGFGIPDREALARLCCTLWVKSQEEKHIFDKYFDKFIKEFIPTSIALDNLDDFNTTDEGDSQENNYLPRLSYWFIGVGAGVVIIGIGIIISNIIPLINPQPEKQEVIQPKETNPVTPPTNPNGIAINNVQNNTNNKNNSSWPVILTIGGGSLLTLWVFWHIIKSRNRPQETLFKPVLIIHEIDEVQIAKTVRQSSRKTKPGFSDRILITTGYCPVTRRQMKQSWRYLRGLVREGPRTELDIEATVNQIGRQGLLLEPVFISPRVNRTELLLLIDQGGSMIPFHRLSDRLTETALQAGRWGKTTIYYFHNCPVDYLYHDRDQLEAESMTMILSQLPVQWTVVLMFSDGGAARGGLNPQRIELTKAFLGQLKQQVRAMAWLNPMPCNRWTGTTAGEIRALVPMFEFSREGLQNAINVLRVR</sequence>
<accession>A0A1D8TU40</accession>
<dbReference type="OrthoDB" id="9764216at2"/>
<feature type="transmembrane region" description="Helical" evidence="1">
    <location>
        <begin position="107"/>
        <end position="129"/>
    </location>
</feature>
<proteinExistence type="predicted"/>
<evidence type="ECO:0000313" key="3">
    <source>
        <dbReference type="Proteomes" id="UP000177870"/>
    </source>
</evidence>
<dbReference type="STRING" id="1458985.BJP34_18405"/>
<dbReference type="RefSeq" id="WP_070393599.1">
    <property type="nucleotide sequence ID" value="NZ_CP017599.1"/>
</dbReference>
<keyword evidence="1" id="KW-0812">Transmembrane</keyword>
<evidence type="ECO:0008006" key="4">
    <source>
        <dbReference type="Google" id="ProtNLM"/>
    </source>
</evidence>